<name>A0ABV8D8J2_9BURK</name>
<feature type="domain" description="Phosphatidic acid phosphatase type 2/haloperoxidase" evidence="2">
    <location>
        <begin position="9"/>
        <end position="81"/>
    </location>
</feature>
<dbReference type="Proteomes" id="UP001595693">
    <property type="component" value="Unassembled WGS sequence"/>
</dbReference>
<dbReference type="Pfam" id="PF01569">
    <property type="entry name" value="PAP2"/>
    <property type="match status" value="1"/>
</dbReference>
<feature type="non-terminal residue" evidence="3">
    <location>
        <position position="1"/>
    </location>
</feature>
<organism evidence="3 4">
    <name type="scientific">Acidovorax facilis</name>
    <dbReference type="NCBI Taxonomy" id="12917"/>
    <lineage>
        <taxon>Bacteria</taxon>
        <taxon>Pseudomonadati</taxon>
        <taxon>Pseudomonadota</taxon>
        <taxon>Betaproteobacteria</taxon>
        <taxon>Burkholderiales</taxon>
        <taxon>Comamonadaceae</taxon>
        <taxon>Acidovorax</taxon>
    </lineage>
</organism>
<accession>A0ABV8D8J2</accession>
<protein>
    <submittedName>
        <fullName evidence="3">Phosphatase PAP2 family protein</fullName>
    </submittedName>
</protein>
<dbReference type="EMBL" id="JBHSAJ010000025">
    <property type="protein sequence ID" value="MFC3934849.1"/>
    <property type="molecule type" value="Genomic_DNA"/>
</dbReference>
<keyword evidence="1" id="KW-1133">Transmembrane helix</keyword>
<feature type="transmembrane region" description="Helical" evidence="1">
    <location>
        <begin position="127"/>
        <end position="146"/>
    </location>
</feature>
<keyword evidence="1" id="KW-0812">Transmembrane</keyword>
<evidence type="ECO:0000256" key="1">
    <source>
        <dbReference type="SAM" id="Phobius"/>
    </source>
</evidence>
<dbReference type="RefSeq" id="WP_377807210.1">
    <property type="nucleotide sequence ID" value="NZ_JBHSAJ010000025.1"/>
</dbReference>
<dbReference type="PANTHER" id="PTHR14969">
    <property type="entry name" value="SPHINGOSINE-1-PHOSPHATE PHOSPHOHYDROLASE"/>
    <property type="match status" value="1"/>
</dbReference>
<feature type="transmembrane region" description="Helical" evidence="1">
    <location>
        <begin position="40"/>
        <end position="59"/>
    </location>
</feature>
<dbReference type="InterPro" id="IPR000326">
    <property type="entry name" value="PAP2/HPO"/>
</dbReference>
<dbReference type="Gene3D" id="1.20.144.10">
    <property type="entry name" value="Phosphatidic acid phosphatase type 2/haloperoxidase"/>
    <property type="match status" value="1"/>
</dbReference>
<sequence length="167" mass="17114">TLIGEALRYNSFPSGHSITVFAAAAAVLATLLPSPRTSRARLLLAAGVTVALMIALSRVAVGAHWLADVLAGGAGGWLAGLSGAALARRTGWWRWLLVGKGRQAAGAFLCVWGLLLLLQAHRANGNAAILALSGLCGLVAGFALLIRRPNQAAAGTCRGTSLQRPSD</sequence>
<dbReference type="PANTHER" id="PTHR14969:SF13">
    <property type="entry name" value="AT30094P"/>
    <property type="match status" value="1"/>
</dbReference>
<comment type="caution">
    <text evidence="3">The sequence shown here is derived from an EMBL/GenBank/DDBJ whole genome shotgun (WGS) entry which is preliminary data.</text>
</comment>
<feature type="transmembrane region" description="Helical" evidence="1">
    <location>
        <begin position="15"/>
        <end position="33"/>
    </location>
</feature>
<evidence type="ECO:0000313" key="3">
    <source>
        <dbReference type="EMBL" id="MFC3934849.1"/>
    </source>
</evidence>
<keyword evidence="1" id="KW-0472">Membrane</keyword>
<proteinExistence type="predicted"/>
<feature type="transmembrane region" description="Helical" evidence="1">
    <location>
        <begin position="65"/>
        <end position="84"/>
    </location>
</feature>
<gene>
    <name evidence="3" type="ORF">ACFOW3_09435</name>
</gene>
<dbReference type="SUPFAM" id="SSF48317">
    <property type="entry name" value="Acid phosphatase/Vanadium-dependent haloperoxidase"/>
    <property type="match status" value="1"/>
</dbReference>
<dbReference type="InterPro" id="IPR036938">
    <property type="entry name" value="PAP2/HPO_sf"/>
</dbReference>
<evidence type="ECO:0000259" key="2">
    <source>
        <dbReference type="Pfam" id="PF01569"/>
    </source>
</evidence>
<evidence type="ECO:0000313" key="4">
    <source>
        <dbReference type="Proteomes" id="UP001595693"/>
    </source>
</evidence>
<feature type="transmembrane region" description="Helical" evidence="1">
    <location>
        <begin position="104"/>
        <end position="121"/>
    </location>
</feature>
<keyword evidence="4" id="KW-1185">Reference proteome</keyword>
<reference evidence="4" key="1">
    <citation type="journal article" date="2019" name="Int. J. Syst. Evol. Microbiol.">
        <title>The Global Catalogue of Microorganisms (GCM) 10K type strain sequencing project: providing services to taxonomists for standard genome sequencing and annotation.</title>
        <authorList>
            <consortium name="The Broad Institute Genomics Platform"/>
            <consortium name="The Broad Institute Genome Sequencing Center for Infectious Disease"/>
            <person name="Wu L."/>
            <person name="Ma J."/>
        </authorList>
    </citation>
    <scope>NUCLEOTIDE SEQUENCE [LARGE SCALE GENOMIC DNA]</scope>
    <source>
        <strain evidence="4">CCUG 2113</strain>
    </source>
</reference>